<dbReference type="InterPro" id="IPR033336">
    <property type="entry name" value="SAXO1/2"/>
</dbReference>
<name>A0AAD9RUQ1_9HYME</name>
<evidence type="ECO:0000313" key="3">
    <source>
        <dbReference type="Proteomes" id="UP001258017"/>
    </source>
</evidence>
<reference evidence="2" key="2">
    <citation type="journal article" date="2023" name="Commun. Biol.">
        <title>Intrasexual cuticular hydrocarbon dimorphism in a wasp sheds light on hydrocarbon biosynthesis genes in Hymenoptera.</title>
        <authorList>
            <person name="Moris V.C."/>
            <person name="Podsiadlowski L."/>
            <person name="Martin S."/>
            <person name="Oeyen J.P."/>
            <person name="Donath A."/>
            <person name="Petersen M."/>
            <person name="Wilbrandt J."/>
            <person name="Misof B."/>
            <person name="Liedtke D."/>
            <person name="Thamm M."/>
            <person name="Scheiner R."/>
            <person name="Schmitt T."/>
            <person name="Niehuis O."/>
        </authorList>
    </citation>
    <scope>NUCLEOTIDE SEQUENCE</scope>
    <source>
        <strain evidence="2">GBR_01_08_01A</strain>
    </source>
</reference>
<comment type="caution">
    <text evidence="2">The sequence shown here is derived from an EMBL/GenBank/DDBJ whole genome shotgun (WGS) entry which is preliminary data.</text>
</comment>
<dbReference type="GO" id="GO:0008017">
    <property type="term" value="F:microtubule binding"/>
    <property type="evidence" value="ECO:0007669"/>
    <property type="project" value="InterPro"/>
</dbReference>
<evidence type="ECO:0000256" key="1">
    <source>
        <dbReference type="ARBA" id="ARBA00008738"/>
    </source>
</evidence>
<dbReference type="PANTHER" id="PTHR31516:SF17">
    <property type="entry name" value="STABILIZER OF AXONEMAL MICROTUBULES 2"/>
    <property type="match status" value="1"/>
</dbReference>
<organism evidence="2 3">
    <name type="scientific">Odynerus spinipes</name>
    <dbReference type="NCBI Taxonomy" id="1348599"/>
    <lineage>
        <taxon>Eukaryota</taxon>
        <taxon>Metazoa</taxon>
        <taxon>Ecdysozoa</taxon>
        <taxon>Arthropoda</taxon>
        <taxon>Hexapoda</taxon>
        <taxon>Insecta</taxon>
        <taxon>Pterygota</taxon>
        <taxon>Neoptera</taxon>
        <taxon>Endopterygota</taxon>
        <taxon>Hymenoptera</taxon>
        <taxon>Apocrita</taxon>
        <taxon>Aculeata</taxon>
        <taxon>Vespoidea</taxon>
        <taxon>Vespidae</taxon>
        <taxon>Eumeninae</taxon>
        <taxon>Odynerus</taxon>
    </lineage>
</organism>
<accession>A0AAD9RUQ1</accession>
<reference evidence="2" key="1">
    <citation type="submission" date="2021-08" db="EMBL/GenBank/DDBJ databases">
        <authorList>
            <person name="Misof B."/>
            <person name="Oliver O."/>
            <person name="Podsiadlowski L."/>
            <person name="Donath A."/>
            <person name="Peters R."/>
            <person name="Mayer C."/>
            <person name="Rust J."/>
            <person name="Gunkel S."/>
            <person name="Lesny P."/>
            <person name="Martin S."/>
            <person name="Oeyen J.P."/>
            <person name="Petersen M."/>
            <person name="Panagiotis P."/>
            <person name="Wilbrandt J."/>
            <person name="Tanja T."/>
        </authorList>
    </citation>
    <scope>NUCLEOTIDE SEQUENCE</scope>
    <source>
        <strain evidence="2">GBR_01_08_01A</strain>
        <tissue evidence="2">Thorax + abdomen</tissue>
    </source>
</reference>
<dbReference type="GO" id="GO:0005814">
    <property type="term" value="C:centriole"/>
    <property type="evidence" value="ECO:0007669"/>
    <property type="project" value="TreeGrafter"/>
</dbReference>
<sequence>MEVVEVCTKRKHCVPPVEENTQLCNVKTMKRYVQPPRVKSFTPVRLYRPPSKPLDTCTTYHLSYVNMDHKTAQSIRAQPYRPTQTLIKSNEKFSHETTSKLSYQPIWGIARAEPIKPKFRNLLGHGALESITTTQYDYAPKYTEKLDMIVPCGNIRTSTGPLDANTTTGLSYVNPGITKPPTSFKPVTKYCRPSYSVSKDTTQKLSYQPFSVSRREKVPWAQKPSYKPPSIAMCKKTIYSESYLENEAPEKTKPCIPTAINILPCGEKFTDKTIYKGSYLPYNVEQATKIVPPSNILISNEKISSDTTSKLSYQPVWCKKRSPILPRSKKMIGKGSIQSETTNRHDFVPKITEPPKLIIPCNNIRTPDDPIVDKTTTGLSYIHPGSVEPVQSFKPTAQYCRPTAKMDTETINKLSYQAWKPVPKMDMPWIGRSTYETPKDLMATDTIYHMSYPAPGYYIESECPCAE</sequence>
<proteinExistence type="inferred from homology"/>
<evidence type="ECO:0000313" key="2">
    <source>
        <dbReference type="EMBL" id="KAK2586018.1"/>
    </source>
</evidence>
<comment type="similarity">
    <text evidence="1">Belongs to the FAM154 family.</text>
</comment>
<dbReference type="AlphaFoldDB" id="A0AAD9RUQ1"/>
<gene>
    <name evidence="2" type="ORF">KPH14_010586</name>
</gene>
<dbReference type="GO" id="GO:0036064">
    <property type="term" value="C:ciliary basal body"/>
    <property type="evidence" value="ECO:0007669"/>
    <property type="project" value="TreeGrafter"/>
</dbReference>
<protein>
    <submittedName>
        <fullName evidence="2">Uncharacterized protein</fullName>
    </submittedName>
</protein>
<dbReference type="GO" id="GO:0005879">
    <property type="term" value="C:axonemal microtubule"/>
    <property type="evidence" value="ECO:0007669"/>
    <property type="project" value="TreeGrafter"/>
</dbReference>
<dbReference type="GO" id="GO:0036126">
    <property type="term" value="C:sperm flagellum"/>
    <property type="evidence" value="ECO:0007669"/>
    <property type="project" value="TreeGrafter"/>
</dbReference>
<dbReference type="Proteomes" id="UP001258017">
    <property type="component" value="Unassembled WGS sequence"/>
</dbReference>
<dbReference type="PANTHER" id="PTHR31516">
    <property type="entry name" value="STABILIZER OF AXONEMAL MICROTUBULES 2"/>
    <property type="match status" value="1"/>
</dbReference>
<dbReference type="EMBL" id="JAIFRP010000021">
    <property type="protein sequence ID" value="KAK2586018.1"/>
    <property type="molecule type" value="Genomic_DNA"/>
</dbReference>
<keyword evidence="3" id="KW-1185">Reference proteome</keyword>